<keyword evidence="2" id="KW-1185">Reference proteome</keyword>
<dbReference type="EMBL" id="JACEFG010000001">
    <property type="protein sequence ID" value="MBA2173768.1"/>
    <property type="molecule type" value="Genomic_DNA"/>
</dbReference>
<sequence>MLWITVTVSGCGEKKPFDIELPPSQVNIYKWESEEHIGTISDQGKIDTLVNDLHKSRSSSTANMDFALPDYLLVFLHGERTVLQVGYYTEIQDLGVEGRYWWKDRMYNLKTELSSITKLEEMSNE</sequence>
<gene>
    <name evidence="1" type="ORF">H0266_02540</name>
</gene>
<accession>A0A838CPI6</accession>
<dbReference type="Proteomes" id="UP000571017">
    <property type="component" value="Unassembled WGS sequence"/>
</dbReference>
<name>A0A838CPI6_9BACI</name>
<proteinExistence type="predicted"/>
<reference evidence="1 2" key="1">
    <citation type="journal article" date="2004" name="Extremophiles">
        <title>Halobacillus locisalis sp. nov., a halophilic bacterium isolated from a marine solar saltern of the Yellow Sea in Korea.</title>
        <authorList>
            <person name="Yoon J.H."/>
            <person name="Kang K.H."/>
            <person name="Oh T.K."/>
            <person name="Park Y.H."/>
        </authorList>
    </citation>
    <scope>NUCLEOTIDE SEQUENCE [LARGE SCALE GENOMIC DNA]</scope>
    <source>
        <strain evidence="1 2">KCTC 3788</strain>
    </source>
</reference>
<evidence type="ECO:0000313" key="1">
    <source>
        <dbReference type="EMBL" id="MBA2173768.1"/>
    </source>
</evidence>
<organism evidence="1 2">
    <name type="scientific">Halobacillus locisalis</name>
    <dbReference type="NCBI Taxonomy" id="220753"/>
    <lineage>
        <taxon>Bacteria</taxon>
        <taxon>Bacillati</taxon>
        <taxon>Bacillota</taxon>
        <taxon>Bacilli</taxon>
        <taxon>Bacillales</taxon>
        <taxon>Bacillaceae</taxon>
        <taxon>Halobacillus</taxon>
    </lineage>
</organism>
<dbReference type="RefSeq" id="WP_181470805.1">
    <property type="nucleotide sequence ID" value="NZ_JACEFG010000001.1"/>
</dbReference>
<dbReference type="AlphaFoldDB" id="A0A838CPI6"/>
<protein>
    <submittedName>
        <fullName evidence="1">Uncharacterized protein</fullName>
    </submittedName>
</protein>
<comment type="caution">
    <text evidence="1">The sequence shown here is derived from an EMBL/GenBank/DDBJ whole genome shotgun (WGS) entry which is preliminary data.</text>
</comment>
<evidence type="ECO:0000313" key="2">
    <source>
        <dbReference type="Proteomes" id="UP000571017"/>
    </source>
</evidence>